<dbReference type="Proteomes" id="UP000241222">
    <property type="component" value="Unassembled WGS sequence"/>
</dbReference>
<sequence>MNKKTVLIGGAAVSLLAVVLGKGNTAPEQTVDVNEPQQFDTGLNANNLGAEADSVNETLRTLISQNRNLARNQQQTSAKLTSLQEEMNTLKSNKAEDTDFDIEGRLTEFAKELQDKLAANTTASVILGPAGTGTSTSDDQLFGLNLRDKMPDALKVERHTPSGAPNLKAPEVTDTGVTDLHVTGNRNQLVTVEPIDMKVDIVDGVAVTSFPVLPTRDRRNTSRVEDFGKEPEDDSDTKKPIYTVPKNSTLMDTVAMSGIIGRVPKDGTLTNPYRFKILVGGENLASNNLYIPNLDNMVFSGYAEGDFNLECASGNIDSVTYTFQDGTVLTQDGQIGWFSDKYGNPCIPGLYISNFMEYLTTVGSVSALAGFASAIAEAQVTTTGTGDDRERSITGDALKYATGEGISESSREITQWLAERQDGAFDAVWLEAGEPLVVHIEEELHIDYDLEGRRLVHHENVEEFLR</sequence>
<keyword evidence="4" id="KW-1185">Reference proteome</keyword>
<reference evidence="3 4" key="1">
    <citation type="submission" date="2018-03" db="EMBL/GenBank/DDBJ databases">
        <title>Whole genome sequencing of Histamine producing bacteria.</title>
        <authorList>
            <person name="Butler K."/>
        </authorList>
    </citation>
    <scope>NUCLEOTIDE SEQUENCE [LARGE SCALE GENOMIC DNA]</scope>
    <source>
        <strain evidence="3 4">JCM 13586</strain>
    </source>
</reference>
<feature type="coiled-coil region" evidence="1">
    <location>
        <begin position="66"/>
        <end position="93"/>
    </location>
</feature>
<evidence type="ECO:0000256" key="1">
    <source>
        <dbReference type="SAM" id="Coils"/>
    </source>
</evidence>
<feature type="region of interest" description="Disordered" evidence="2">
    <location>
        <begin position="221"/>
        <end position="240"/>
    </location>
</feature>
<protein>
    <submittedName>
        <fullName evidence="3">TIGR03752 family integrating conjugative element protein</fullName>
    </submittedName>
</protein>
<name>A0A2T3ITV4_9GAMM</name>
<evidence type="ECO:0000313" key="3">
    <source>
        <dbReference type="EMBL" id="PSU31796.1"/>
    </source>
</evidence>
<dbReference type="AlphaFoldDB" id="A0A2T3ITV4"/>
<keyword evidence="1" id="KW-0175">Coiled coil</keyword>
<dbReference type="EMBL" id="PYMH01000013">
    <property type="protein sequence ID" value="PSU31796.1"/>
    <property type="molecule type" value="Genomic_DNA"/>
</dbReference>
<dbReference type="OrthoDB" id="7061550at2"/>
<evidence type="ECO:0000313" key="4">
    <source>
        <dbReference type="Proteomes" id="UP000241222"/>
    </source>
</evidence>
<evidence type="ECO:0000256" key="2">
    <source>
        <dbReference type="SAM" id="MobiDB-lite"/>
    </source>
</evidence>
<accession>A0A2T3ITV4</accession>
<dbReference type="RefSeq" id="WP_107350926.1">
    <property type="nucleotide sequence ID" value="NZ_PYMH01000013.1"/>
</dbReference>
<organism evidence="3 4">
    <name type="scientific">Photobacterium lutimaris</name>
    <dbReference type="NCBI Taxonomy" id="388278"/>
    <lineage>
        <taxon>Bacteria</taxon>
        <taxon>Pseudomonadati</taxon>
        <taxon>Pseudomonadota</taxon>
        <taxon>Gammaproteobacteria</taxon>
        <taxon>Vibrionales</taxon>
        <taxon>Vibrionaceae</taxon>
        <taxon>Photobacterium</taxon>
    </lineage>
</organism>
<dbReference type="InterPro" id="IPR021207">
    <property type="entry name" value="Integr_conj_element_PFL4705"/>
</dbReference>
<proteinExistence type="predicted"/>
<gene>
    <name evidence="3" type="ORF">C9I99_21670</name>
</gene>
<comment type="caution">
    <text evidence="3">The sequence shown here is derived from an EMBL/GenBank/DDBJ whole genome shotgun (WGS) entry which is preliminary data.</text>
</comment>
<feature type="compositionally biased region" description="Basic and acidic residues" evidence="2">
    <location>
        <begin position="221"/>
        <end position="230"/>
    </location>
</feature>
<dbReference type="NCBIfam" id="TIGR03752">
    <property type="entry name" value="conj_TIGR03752"/>
    <property type="match status" value="1"/>
</dbReference>